<keyword evidence="3" id="KW-1185">Reference proteome</keyword>
<feature type="compositionally biased region" description="Gly residues" evidence="1">
    <location>
        <begin position="92"/>
        <end position="105"/>
    </location>
</feature>
<comment type="caution">
    <text evidence="2">The sequence shown here is derived from an EMBL/GenBank/DDBJ whole genome shotgun (WGS) entry which is preliminary data.</text>
</comment>
<evidence type="ECO:0000313" key="2">
    <source>
        <dbReference type="EMBL" id="KAJ7690746.1"/>
    </source>
</evidence>
<evidence type="ECO:0000256" key="1">
    <source>
        <dbReference type="SAM" id="MobiDB-lite"/>
    </source>
</evidence>
<dbReference type="AlphaFoldDB" id="A0AAD7DGL7"/>
<name>A0AAD7DGL7_MYCRO</name>
<sequence length="187" mass="20426">MRSSRSGRFLDSPAINCHRASQISPEYSWISYLSGTANQDNDQKQQARKAGARLEMDGRVKGYKGWMQEREGRFNGLDTSNADAARACLYDGHGGGSSGGSGGRGSPSRRRGDGEFVVVILEVLYIANNERLKSEHYNTHNTNYTNYQARKFGVPTRALNAIPEACGKVAPKGPQLHSLSGTFPKEA</sequence>
<reference evidence="2" key="1">
    <citation type="submission" date="2023-03" db="EMBL/GenBank/DDBJ databases">
        <title>Massive genome expansion in bonnet fungi (Mycena s.s.) driven by repeated elements and novel gene families across ecological guilds.</title>
        <authorList>
            <consortium name="Lawrence Berkeley National Laboratory"/>
            <person name="Harder C.B."/>
            <person name="Miyauchi S."/>
            <person name="Viragh M."/>
            <person name="Kuo A."/>
            <person name="Thoen E."/>
            <person name="Andreopoulos B."/>
            <person name="Lu D."/>
            <person name="Skrede I."/>
            <person name="Drula E."/>
            <person name="Henrissat B."/>
            <person name="Morin E."/>
            <person name="Kohler A."/>
            <person name="Barry K."/>
            <person name="LaButti K."/>
            <person name="Morin E."/>
            <person name="Salamov A."/>
            <person name="Lipzen A."/>
            <person name="Mereny Z."/>
            <person name="Hegedus B."/>
            <person name="Baldrian P."/>
            <person name="Stursova M."/>
            <person name="Weitz H."/>
            <person name="Taylor A."/>
            <person name="Grigoriev I.V."/>
            <person name="Nagy L.G."/>
            <person name="Martin F."/>
            <person name="Kauserud H."/>
        </authorList>
    </citation>
    <scope>NUCLEOTIDE SEQUENCE</scope>
    <source>
        <strain evidence="2">CBHHK067</strain>
    </source>
</reference>
<dbReference type="Proteomes" id="UP001221757">
    <property type="component" value="Unassembled WGS sequence"/>
</dbReference>
<feature type="region of interest" description="Disordered" evidence="1">
    <location>
        <begin position="92"/>
        <end position="111"/>
    </location>
</feature>
<evidence type="ECO:0000313" key="3">
    <source>
        <dbReference type="Proteomes" id="UP001221757"/>
    </source>
</evidence>
<organism evidence="2 3">
    <name type="scientific">Mycena rosella</name>
    <name type="common">Pink bonnet</name>
    <name type="synonym">Agaricus rosellus</name>
    <dbReference type="NCBI Taxonomy" id="1033263"/>
    <lineage>
        <taxon>Eukaryota</taxon>
        <taxon>Fungi</taxon>
        <taxon>Dikarya</taxon>
        <taxon>Basidiomycota</taxon>
        <taxon>Agaricomycotina</taxon>
        <taxon>Agaricomycetes</taxon>
        <taxon>Agaricomycetidae</taxon>
        <taxon>Agaricales</taxon>
        <taxon>Marasmiineae</taxon>
        <taxon>Mycenaceae</taxon>
        <taxon>Mycena</taxon>
    </lineage>
</organism>
<dbReference type="EMBL" id="JARKIE010000063">
    <property type="protein sequence ID" value="KAJ7690746.1"/>
    <property type="molecule type" value="Genomic_DNA"/>
</dbReference>
<protein>
    <submittedName>
        <fullName evidence="2">Uncharacterized protein</fullName>
    </submittedName>
</protein>
<gene>
    <name evidence="2" type="ORF">B0H17DRAFT_1134254</name>
</gene>
<accession>A0AAD7DGL7</accession>
<proteinExistence type="predicted"/>